<dbReference type="EMBL" id="CM045760">
    <property type="protein sequence ID" value="KAI8026945.1"/>
    <property type="molecule type" value="Genomic_DNA"/>
</dbReference>
<dbReference type="Proteomes" id="UP001060215">
    <property type="component" value="Chromosome 3"/>
</dbReference>
<name>A0ACC0INC7_9ERIC</name>
<accession>A0ACC0INC7</accession>
<sequence>MEVEELQLECDQEGHKDLYKLSHFGSPVDSGNLCRPTVYNSGWLWASNLVAGSNLEATVQQILDMGGGSWDQDMVVRALRAAYNNPERAFEYLYSVPDFAYSPNPHNGSSSSDKNNSEPEPKAKVVRRRDAPPAKQTHSIPLAASVPPCKRQQKESSLDLERLASTRKRLHEKYSEGENRYFTIFWLY</sequence>
<keyword evidence="1" id="KW-0675">Receptor</keyword>
<protein>
    <submittedName>
        <fullName evidence="1">Ubiquitin receptor RAD23d</fullName>
    </submittedName>
</protein>
<proteinExistence type="predicted"/>
<organism evidence="1 2">
    <name type="scientific">Camellia lanceoleosa</name>
    <dbReference type="NCBI Taxonomy" id="1840588"/>
    <lineage>
        <taxon>Eukaryota</taxon>
        <taxon>Viridiplantae</taxon>
        <taxon>Streptophyta</taxon>
        <taxon>Embryophyta</taxon>
        <taxon>Tracheophyta</taxon>
        <taxon>Spermatophyta</taxon>
        <taxon>Magnoliopsida</taxon>
        <taxon>eudicotyledons</taxon>
        <taxon>Gunneridae</taxon>
        <taxon>Pentapetalae</taxon>
        <taxon>asterids</taxon>
        <taxon>Ericales</taxon>
        <taxon>Theaceae</taxon>
        <taxon>Camellia</taxon>
    </lineage>
</organism>
<gene>
    <name evidence="1" type="ORF">LOK49_LG02G01015</name>
</gene>
<reference evidence="1 2" key="1">
    <citation type="journal article" date="2022" name="Plant J.">
        <title>Chromosome-level genome of Camellia lanceoleosa provides a valuable resource for understanding genome evolution and self-incompatibility.</title>
        <authorList>
            <person name="Gong W."/>
            <person name="Xiao S."/>
            <person name="Wang L."/>
            <person name="Liao Z."/>
            <person name="Chang Y."/>
            <person name="Mo W."/>
            <person name="Hu G."/>
            <person name="Li W."/>
            <person name="Zhao G."/>
            <person name="Zhu H."/>
            <person name="Hu X."/>
            <person name="Ji K."/>
            <person name="Xiang X."/>
            <person name="Song Q."/>
            <person name="Yuan D."/>
            <person name="Jin S."/>
            <person name="Zhang L."/>
        </authorList>
    </citation>
    <scope>NUCLEOTIDE SEQUENCE [LARGE SCALE GENOMIC DNA]</scope>
    <source>
        <strain evidence="1">SQ_2022a</strain>
    </source>
</reference>
<evidence type="ECO:0000313" key="2">
    <source>
        <dbReference type="Proteomes" id="UP001060215"/>
    </source>
</evidence>
<evidence type="ECO:0000313" key="1">
    <source>
        <dbReference type="EMBL" id="KAI8026945.1"/>
    </source>
</evidence>
<keyword evidence="2" id="KW-1185">Reference proteome</keyword>
<comment type="caution">
    <text evidence="1">The sequence shown here is derived from an EMBL/GenBank/DDBJ whole genome shotgun (WGS) entry which is preliminary data.</text>
</comment>